<name>A0AAD4KLS1_9EURO</name>
<proteinExistence type="predicted"/>
<protein>
    <submittedName>
        <fullName evidence="1">Uncharacterized protein</fullName>
    </submittedName>
</protein>
<dbReference type="RefSeq" id="XP_046070651.1">
    <property type="nucleotide sequence ID" value="XM_046214256.1"/>
</dbReference>
<dbReference type="AlphaFoldDB" id="A0AAD4KLS1"/>
<dbReference type="Proteomes" id="UP001201262">
    <property type="component" value="Unassembled WGS sequence"/>
</dbReference>
<sequence length="151" mass="17230">MFRSLPSRIQLTDKEVLHTLQEVYIDRAILRRLDSIARMNDMAPSQHGLLHREESLPSSLSLSSDLLLSDRDRRDANCLLASSSRENSPFCPDDADHDESLSYQMRIPARLLRSRRNLSRGGGQRYRQELTFLTGSYNTPTPASKPFSLLI</sequence>
<reference evidence="1" key="1">
    <citation type="submission" date="2021-12" db="EMBL/GenBank/DDBJ databases">
        <title>Convergent genome expansion in fungi linked to evolution of root-endophyte symbiosis.</title>
        <authorList>
            <consortium name="DOE Joint Genome Institute"/>
            <person name="Ke Y.-H."/>
            <person name="Bonito G."/>
            <person name="Liao H.-L."/>
            <person name="Looney B."/>
            <person name="Rojas-Flechas A."/>
            <person name="Nash J."/>
            <person name="Hameed K."/>
            <person name="Schadt C."/>
            <person name="Martin F."/>
            <person name="Crous P.W."/>
            <person name="Miettinen O."/>
            <person name="Magnuson J.K."/>
            <person name="Labbe J."/>
            <person name="Jacobson D."/>
            <person name="Doktycz M.J."/>
            <person name="Veneault-Fourrey C."/>
            <person name="Kuo A."/>
            <person name="Mondo S."/>
            <person name="Calhoun S."/>
            <person name="Riley R."/>
            <person name="Ohm R."/>
            <person name="LaButti K."/>
            <person name="Andreopoulos B."/>
            <person name="Pangilinan J."/>
            <person name="Nolan M."/>
            <person name="Tritt A."/>
            <person name="Clum A."/>
            <person name="Lipzen A."/>
            <person name="Daum C."/>
            <person name="Barry K."/>
            <person name="Grigoriev I.V."/>
            <person name="Vilgalys R."/>
        </authorList>
    </citation>
    <scope>NUCLEOTIDE SEQUENCE</scope>
    <source>
        <strain evidence="1">PMI_201</strain>
    </source>
</reference>
<accession>A0AAD4KLS1</accession>
<dbReference type="GeneID" id="70244543"/>
<keyword evidence="2" id="KW-1185">Reference proteome</keyword>
<dbReference type="EMBL" id="JAJTJA010000008">
    <property type="protein sequence ID" value="KAH8695509.1"/>
    <property type="molecule type" value="Genomic_DNA"/>
</dbReference>
<evidence type="ECO:0000313" key="1">
    <source>
        <dbReference type="EMBL" id="KAH8695509.1"/>
    </source>
</evidence>
<comment type="caution">
    <text evidence="1">The sequence shown here is derived from an EMBL/GenBank/DDBJ whole genome shotgun (WGS) entry which is preliminary data.</text>
</comment>
<organism evidence="1 2">
    <name type="scientific">Talaromyces proteolyticus</name>
    <dbReference type="NCBI Taxonomy" id="1131652"/>
    <lineage>
        <taxon>Eukaryota</taxon>
        <taxon>Fungi</taxon>
        <taxon>Dikarya</taxon>
        <taxon>Ascomycota</taxon>
        <taxon>Pezizomycotina</taxon>
        <taxon>Eurotiomycetes</taxon>
        <taxon>Eurotiomycetidae</taxon>
        <taxon>Eurotiales</taxon>
        <taxon>Trichocomaceae</taxon>
        <taxon>Talaromyces</taxon>
        <taxon>Talaromyces sect. Bacilispori</taxon>
    </lineage>
</organism>
<gene>
    <name evidence="1" type="ORF">BGW36DRAFT_361205</name>
</gene>
<evidence type="ECO:0000313" key="2">
    <source>
        <dbReference type="Proteomes" id="UP001201262"/>
    </source>
</evidence>